<dbReference type="InterPro" id="IPR015679">
    <property type="entry name" value="PLipase_D_fam"/>
</dbReference>
<dbReference type="Gene3D" id="3.30.870.10">
    <property type="entry name" value="Endonuclease Chain A"/>
    <property type="match status" value="2"/>
</dbReference>
<keyword evidence="6" id="KW-1185">Reference proteome</keyword>
<comment type="caution">
    <text evidence="5">The sequence shown here is derived from an EMBL/GenBank/DDBJ whole genome shotgun (WGS) entry which is preliminary data.</text>
</comment>
<dbReference type="CDD" id="cd09143">
    <property type="entry name" value="PLDc_vPLD1_2_like_bac_2"/>
    <property type="match status" value="1"/>
</dbReference>
<dbReference type="PANTHER" id="PTHR18896">
    <property type="entry name" value="PHOSPHOLIPASE D"/>
    <property type="match status" value="1"/>
</dbReference>
<feature type="domain" description="PLD phosphodiesterase" evidence="4">
    <location>
        <begin position="128"/>
        <end position="155"/>
    </location>
</feature>
<dbReference type="CDD" id="cd09140">
    <property type="entry name" value="PLDc_vPLD1_2_like_bac_1"/>
    <property type="match status" value="1"/>
</dbReference>
<evidence type="ECO:0000313" key="6">
    <source>
        <dbReference type="Proteomes" id="UP001221838"/>
    </source>
</evidence>
<reference evidence="5 6" key="1">
    <citation type="submission" date="2022-11" db="EMBL/GenBank/DDBJ databases">
        <title>Minimal conservation of predation-associated metabolite biosynthetic gene clusters underscores biosynthetic potential of Myxococcota including descriptions for ten novel species: Archangium lansinium sp. nov., Myxococcus landrumus sp. nov., Nannocystis bai.</title>
        <authorList>
            <person name="Ahearne A."/>
            <person name="Stevens C."/>
            <person name="Dowd S."/>
        </authorList>
    </citation>
    <scope>NUCLEOTIDE SEQUENCE [LARGE SCALE GENOMIC DNA]</scope>
    <source>
        <strain evidence="5 6">NCWAL01</strain>
    </source>
</reference>
<dbReference type="Pfam" id="PF00614">
    <property type="entry name" value="PLDc"/>
    <property type="match status" value="1"/>
</dbReference>
<feature type="domain" description="PLD phosphodiesterase" evidence="4">
    <location>
        <begin position="353"/>
        <end position="380"/>
    </location>
</feature>
<evidence type="ECO:0000313" key="5">
    <source>
        <dbReference type="EMBL" id="MDC0712963.1"/>
    </source>
</evidence>
<dbReference type="InterPro" id="IPR001736">
    <property type="entry name" value="PLipase_D/transphosphatidylase"/>
</dbReference>
<dbReference type="PROSITE" id="PS50035">
    <property type="entry name" value="PLD"/>
    <property type="match status" value="2"/>
</dbReference>
<keyword evidence="1" id="KW-0677">Repeat</keyword>
<protein>
    <submittedName>
        <fullName evidence="5">Phospholipase D-like domain-containing protein</fullName>
    </submittedName>
</protein>
<dbReference type="SUPFAM" id="SSF56024">
    <property type="entry name" value="Phospholipase D/nuclease"/>
    <property type="match status" value="2"/>
</dbReference>
<dbReference type="Proteomes" id="UP001221838">
    <property type="component" value="Unassembled WGS sequence"/>
</dbReference>
<dbReference type="SMART" id="SM00155">
    <property type="entry name" value="PLDc"/>
    <property type="match status" value="2"/>
</dbReference>
<sequence>MKRILEPGRNCWTQTEAHDAGVLVDGRDYYKAFYREALRAKSYIAIAGWQFDSDVSLLRGEDAHHASGELRMLPLLRELCEKNPDLHVYILAWDFNVLLAMEREWMQHTLFNGHSERLSFRFDASAPLYAAHHQKLVLIDGRVAFTGGMDICDCRWDDRNHPASSTLRCDNGRDPHGPYHDVQAALTGPVVEKLAELFEARWFNSGGGVLRLPAPVSRDDVDLKPTVPLPPGPVAICRTFGKTLVPFQEQVQEIRELYLDAIDAAEHFLYFENQYFSSRILFDALVRRMRAKDRSRLNIVFILPRMPEALREQLAMGVAQVRLLRLLKHVAAETGHSLGVYCSVSCDEEGKDVYTYVHSKLLVVDDRFLTLGSANTTNRSLGVDSELNLAWEAVEEDGKSLGRAIRRLRVSLMSELSGLERLVDLRRLARTDGLVSFLDDVAARGEARLRAHPLETVVDQNPLFKPLVPEELVFDPEDTLLDESLFESLKQDQSLVASGVRFFARWFGSLPARPHPASLPAVNLLPPEQQ</sequence>
<evidence type="ECO:0000256" key="1">
    <source>
        <dbReference type="ARBA" id="ARBA00022737"/>
    </source>
</evidence>
<evidence type="ECO:0000256" key="3">
    <source>
        <dbReference type="ARBA" id="ARBA00023098"/>
    </source>
</evidence>
<accession>A0ABT5DIK2</accession>
<organism evidence="5 6">
    <name type="scientific">Stigmatella ashevillensis</name>
    <dbReference type="NCBI Taxonomy" id="2995309"/>
    <lineage>
        <taxon>Bacteria</taxon>
        <taxon>Pseudomonadati</taxon>
        <taxon>Myxococcota</taxon>
        <taxon>Myxococcia</taxon>
        <taxon>Myxococcales</taxon>
        <taxon>Cystobacterineae</taxon>
        <taxon>Archangiaceae</taxon>
        <taxon>Stigmatella</taxon>
    </lineage>
</organism>
<dbReference type="Pfam" id="PF13091">
    <property type="entry name" value="PLDc_2"/>
    <property type="match status" value="1"/>
</dbReference>
<evidence type="ECO:0000256" key="2">
    <source>
        <dbReference type="ARBA" id="ARBA00022801"/>
    </source>
</evidence>
<proteinExistence type="predicted"/>
<evidence type="ECO:0000259" key="4">
    <source>
        <dbReference type="PROSITE" id="PS50035"/>
    </source>
</evidence>
<dbReference type="InterPro" id="IPR025202">
    <property type="entry name" value="PLD-like_dom"/>
</dbReference>
<gene>
    <name evidence="5" type="ORF">POL68_31165</name>
</gene>
<dbReference type="PANTHER" id="PTHR18896:SF60">
    <property type="entry name" value="PHOSPHOLIPASE D"/>
    <property type="match status" value="1"/>
</dbReference>
<name>A0ABT5DIK2_9BACT</name>
<dbReference type="RefSeq" id="WP_272143130.1">
    <property type="nucleotide sequence ID" value="NZ_JAQNDM010000002.1"/>
</dbReference>
<keyword evidence="3" id="KW-0443">Lipid metabolism</keyword>
<keyword evidence="2" id="KW-0378">Hydrolase</keyword>
<dbReference type="EMBL" id="JAQNDM010000002">
    <property type="protein sequence ID" value="MDC0712963.1"/>
    <property type="molecule type" value="Genomic_DNA"/>
</dbReference>